<dbReference type="Proteomes" id="UP000192940">
    <property type="component" value="Chromosome I"/>
</dbReference>
<evidence type="ECO:0000256" key="5">
    <source>
        <dbReference type="ARBA" id="ARBA00023136"/>
    </source>
</evidence>
<evidence type="ECO:0000256" key="3">
    <source>
        <dbReference type="ARBA" id="ARBA00022692"/>
    </source>
</evidence>
<keyword evidence="4 6" id="KW-1133">Transmembrane helix</keyword>
<name>A0A1X7H8G2_9BACL</name>
<dbReference type="RefSeq" id="WP_208918861.1">
    <property type="nucleotide sequence ID" value="NZ_LT840184.1"/>
</dbReference>
<keyword evidence="7" id="KW-0969">Cilium</keyword>
<evidence type="ECO:0000256" key="4">
    <source>
        <dbReference type="ARBA" id="ARBA00022989"/>
    </source>
</evidence>
<sequence>MIAASEGIGSDTSGYYLQLFYVFIVLAIIITAIVFLIRFLGRKNQSWMQGRSIRTLGAVGVGPNKSIQLVEVGGSIYLIGVGEDVSLIDKISDPAEVALIQASFEQEYGLKSGTLPPFIGKLAARFRKEQTSEDIELEDTSSFHEVFESKLRSVPNRKQKVEELLREDHKDS</sequence>
<proteinExistence type="predicted"/>
<keyword evidence="7" id="KW-0282">Flagellum</keyword>
<dbReference type="GO" id="GO:0044781">
    <property type="term" value="P:bacterial-type flagellum organization"/>
    <property type="evidence" value="ECO:0007669"/>
    <property type="project" value="InterPro"/>
</dbReference>
<evidence type="ECO:0000313" key="8">
    <source>
        <dbReference type="Proteomes" id="UP000192940"/>
    </source>
</evidence>
<dbReference type="GO" id="GO:0016020">
    <property type="term" value="C:membrane"/>
    <property type="evidence" value="ECO:0007669"/>
    <property type="project" value="InterPro"/>
</dbReference>
<dbReference type="InterPro" id="IPR022781">
    <property type="entry name" value="Flagellar_biosynth_FliO"/>
</dbReference>
<evidence type="ECO:0000256" key="6">
    <source>
        <dbReference type="SAM" id="Phobius"/>
    </source>
</evidence>
<keyword evidence="7" id="KW-0966">Cell projection</keyword>
<evidence type="ECO:0000256" key="1">
    <source>
        <dbReference type="ARBA" id="ARBA00004236"/>
    </source>
</evidence>
<dbReference type="AlphaFoldDB" id="A0A1X7H8G2"/>
<keyword evidence="8" id="KW-1185">Reference proteome</keyword>
<dbReference type="STRING" id="1313296.SAMN05661091_2025"/>
<evidence type="ECO:0000256" key="2">
    <source>
        <dbReference type="ARBA" id="ARBA00022475"/>
    </source>
</evidence>
<gene>
    <name evidence="7" type="ORF">SAMN05661091_2025</name>
</gene>
<accession>A0A1X7H8G2</accession>
<dbReference type="EMBL" id="LT840184">
    <property type="protein sequence ID" value="SMF81664.1"/>
    <property type="molecule type" value="Genomic_DNA"/>
</dbReference>
<organism evidence="7 8">
    <name type="scientific">Paenibacillus uliginis N3/975</name>
    <dbReference type="NCBI Taxonomy" id="1313296"/>
    <lineage>
        <taxon>Bacteria</taxon>
        <taxon>Bacillati</taxon>
        <taxon>Bacillota</taxon>
        <taxon>Bacilli</taxon>
        <taxon>Bacillales</taxon>
        <taxon>Paenibacillaceae</taxon>
        <taxon>Paenibacillus</taxon>
    </lineage>
</organism>
<keyword evidence="3 6" id="KW-0812">Transmembrane</keyword>
<protein>
    <submittedName>
        <fullName evidence="7">Flagellar protein FliO/FliZ</fullName>
    </submittedName>
</protein>
<reference evidence="7 8" key="1">
    <citation type="submission" date="2017-04" db="EMBL/GenBank/DDBJ databases">
        <authorList>
            <person name="Afonso C.L."/>
            <person name="Miller P.J."/>
            <person name="Scott M.A."/>
            <person name="Spackman E."/>
            <person name="Goraichik I."/>
            <person name="Dimitrov K.M."/>
            <person name="Suarez D.L."/>
            <person name="Swayne D.E."/>
        </authorList>
    </citation>
    <scope>NUCLEOTIDE SEQUENCE [LARGE SCALE GENOMIC DNA]</scope>
    <source>
        <strain evidence="7 8">N3/975</strain>
    </source>
</reference>
<keyword evidence="2" id="KW-1003">Cell membrane</keyword>
<dbReference type="Pfam" id="PF04347">
    <property type="entry name" value="FliO"/>
    <property type="match status" value="1"/>
</dbReference>
<feature type="transmembrane region" description="Helical" evidence="6">
    <location>
        <begin position="20"/>
        <end position="41"/>
    </location>
</feature>
<evidence type="ECO:0000313" key="7">
    <source>
        <dbReference type="EMBL" id="SMF81664.1"/>
    </source>
</evidence>
<keyword evidence="5 6" id="KW-0472">Membrane</keyword>
<comment type="subcellular location">
    <subcellularLocation>
        <location evidence="1">Cell membrane</location>
    </subcellularLocation>
</comment>